<accession>A0A6S6TH53</accession>
<feature type="binding site" evidence="4">
    <location>
        <begin position="10"/>
        <end position="17"/>
    </location>
    <ligand>
        <name>substrate</name>
    </ligand>
</feature>
<feature type="active site" description="Tele-phosphohistidine intermediate" evidence="3">
    <location>
        <position position="11"/>
    </location>
</feature>
<dbReference type="PANTHER" id="PTHR48100">
    <property type="entry name" value="BROAD-SPECIFICITY PHOSPHATASE YOR283W-RELATED"/>
    <property type="match status" value="1"/>
</dbReference>
<dbReference type="InterPro" id="IPR050275">
    <property type="entry name" value="PGM_Phosphatase"/>
</dbReference>
<organism evidence="5">
    <name type="scientific">uncultured Sulfurovum sp</name>
    <dbReference type="NCBI Taxonomy" id="269237"/>
    <lineage>
        <taxon>Bacteria</taxon>
        <taxon>Pseudomonadati</taxon>
        <taxon>Campylobacterota</taxon>
        <taxon>Epsilonproteobacteria</taxon>
        <taxon>Campylobacterales</taxon>
        <taxon>Sulfurovaceae</taxon>
        <taxon>Sulfurovum</taxon>
        <taxon>environmental samples</taxon>
    </lineage>
</organism>
<protein>
    <submittedName>
        <fullName evidence="5">Phosphoglycerate mutase family (Rhiz)</fullName>
    </submittedName>
</protein>
<dbReference type="SMART" id="SM00855">
    <property type="entry name" value="PGAM"/>
    <property type="match status" value="1"/>
</dbReference>
<feature type="binding site" evidence="4">
    <location>
        <position position="101"/>
    </location>
    <ligand>
        <name>substrate</name>
    </ligand>
</feature>
<name>A0A6S6TH53_9BACT</name>
<sequence>MKLPTIYLLRHGQTVWNVEERYQGQLNSPLTNKGELQAKNNAKKLSKYIDINEVKFFSSPLGRAKQTAEIIAQANGMNISDIIFHTYIQEFNYGIFEGQTKRYCQTEYAVQFASREADKFNYVVEGGESYLHVYERLKLWLETVKEEKVIVVVAHEMVNRALRGIYCNMKTEEMLTLCQANDVLIKLENSLEEILD</sequence>
<proteinExistence type="predicted"/>
<evidence type="ECO:0000313" key="5">
    <source>
        <dbReference type="EMBL" id="CAA6818654.1"/>
    </source>
</evidence>
<reference evidence="5" key="1">
    <citation type="submission" date="2020-01" db="EMBL/GenBank/DDBJ databases">
        <authorList>
            <person name="Meier V. D."/>
            <person name="Meier V D."/>
        </authorList>
    </citation>
    <scope>NUCLEOTIDE SEQUENCE</scope>
    <source>
        <strain evidence="5">HLG_WM_MAG_03</strain>
    </source>
</reference>
<dbReference type="AlphaFoldDB" id="A0A6S6TH53"/>
<evidence type="ECO:0000256" key="3">
    <source>
        <dbReference type="PIRSR" id="PIRSR613078-1"/>
    </source>
</evidence>
<evidence type="ECO:0000256" key="1">
    <source>
        <dbReference type="ARBA" id="ARBA00023152"/>
    </source>
</evidence>
<dbReference type="CDD" id="cd07067">
    <property type="entry name" value="HP_PGM_like"/>
    <property type="match status" value="1"/>
</dbReference>
<dbReference type="GO" id="GO:0005737">
    <property type="term" value="C:cytoplasm"/>
    <property type="evidence" value="ECO:0007669"/>
    <property type="project" value="TreeGrafter"/>
</dbReference>
<evidence type="ECO:0000256" key="4">
    <source>
        <dbReference type="PIRSR" id="PIRSR613078-2"/>
    </source>
</evidence>
<dbReference type="SUPFAM" id="SSF53254">
    <property type="entry name" value="Phosphoglycerate mutase-like"/>
    <property type="match status" value="1"/>
</dbReference>
<dbReference type="InterPro" id="IPR013078">
    <property type="entry name" value="His_Pase_superF_clade-1"/>
</dbReference>
<dbReference type="PIRSF" id="PIRSF000709">
    <property type="entry name" value="6PFK_2-Ptase"/>
    <property type="match status" value="1"/>
</dbReference>
<feature type="active site" description="Proton donor/acceptor" evidence="3">
    <location>
        <position position="90"/>
    </location>
</feature>
<dbReference type="GO" id="GO:0016791">
    <property type="term" value="F:phosphatase activity"/>
    <property type="evidence" value="ECO:0007669"/>
    <property type="project" value="TreeGrafter"/>
</dbReference>
<dbReference type="EMBL" id="CACVAR010000294">
    <property type="protein sequence ID" value="CAA6818654.1"/>
    <property type="molecule type" value="Genomic_DNA"/>
</dbReference>
<gene>
    <name evidence="5" type="ORF">HELGO_WM20653</name>
</gene>
<dbReference type="InterPro" id="IPR029033">
    <property type="entry name" value="His_PPase_superfam"/>
</dbReference>
<keyword evidence="1" id="KW-0324">Glycolysis</keyword>
<dbReference type="PROSITE" id="PS00175">
    <property type="entry name" value="PG_MUTASE"/>
    <property type="match status" value="1"/>
</dbReference>
<dbReference type="Pfam" id="PF00300">
    <property type="entry name" value="His_Phos_1"/>
    <property type="match status" value="1"/>
</dbReference>
<feature type="binding site" evidence="4">
    <location>
        <begin position="90"/>
        <end position="93"/>
    </location>
    <ligand>
        <name>substrate</name>
    </ligand>
</feature>
<feature type="binding site" evidence="4">
    <location>
        <position position="63"/>
    </location>
    <ligand>
        <name>substrate</name>
    </ligand>
</feature>
<dbReference type="InterPro" id="IPR001345">
    <property type="entry name" value="PG/BPGM_mutase_AS"/>
</dbReference>
<dbReference type="PANTHER" id="PTHR48100:SF1">
    <property type="entry name" value="HISTIDINE PHOSPHATASE FAMILY PROTEIN-RELATED"/>
    <property type="match status" value="1"/>
</dbReference>
<keyword evidence="2" id="KW-0413">Isomerase</keyword>
<dbReference type="Gene3D" id="3.40.50.1240">
    <property type="entry name" value="Phosphoglycerate mutase-like"/>
    <property type="match status" value="1"/>
</dbReference>
<evidence type="ECO:0000256" key="2">
    <source>
        <dbReference type="ARBA" id="ARBA00023235"/>
    </source>
</evidence>